<dbReference type="Pfam" id="PF12833">
    <property type="entry name" value="HTH_18"/>
    <property type="match status" value="1"/>
</dbReference>
<comment type="caution">
    <text evidence="5">The sequence shown here is derived from an EMBL/GenBank/DDBJ whole genome shotgun (WGS) entry which is preliminary data.</text>
</comment>
<keyword evidence="2" id="KW-0238">DNA-binding</keyword>
<dbReference type="Gene3D" id="1.10.10.60">
    <property type="entry name" value="Homeodomain-like"/>
    <property type="match status" value="1"/>
</dbReference>
<dbReference type="InterPro" id="IPR020449">
    <property type="entry name" value="Tscrpt_reg_AraC-type_HTH"/>
</dbReference>
<dbReference type="EMBL" id="JBHLZU010000019">
    <property type="protein sequence ID" value="MFB9906960.1"/>
    <property type="molecule type" value="Genomic_DNA"/>
</dbReference>
<feature type="domain" description="HTH araC/xylS-type" evidence="4">
    <location>
        <begin position="213"/>
        <end position="311"/>
    </location>
</feature>
<dbReference type="PANTHER" id="PTHR46796:SF7">
    <property type="entry name" value="ARAC FAMILY TRANSCRIPTIONAL REGULATOR"/>
    <property type="match status" value="1"/>
</dbReference>
<dbReference type="PROSITE" id="PS01124">
    <property type="entry name" value="HTH_ARAC_FAMILY_2"/>
    <property type="match status" value="1"/>
</dbReference>
<sequence length="315" mass="34074">MKADVAPDPLAEALHFLRMTGTFYCRSELSAPWGMTLPAMADCLWFHVVTAGRCVLEVDGAEPRTLLPGDLALVPHGEGHSLRDAPDAPVPAIEELPHDYVSDRYAVLRHGGGGAETTLVCGAVRFDHPTARYLVDLLPKIIHVEPAGSPQAEWTQSTLRLIAAEAGALRPGGEAVITRLSDILVIQGIRSWLEHDPSARTGWLGALRDKQIGRALTLVHRHPEREWTVASLAAELAMSRSAFAARFTELVGEPAMQYVTRWRMLVALDVLRTEGASVAELAGRLGYQSEAAFSRAFKRVVGVSPGSVSPGPATW</sequence>
<evidence type="ECO:0000259" key="4">
    <source>
        <dbReference type="PROSITE" id="PS01124"/>
    </source>
</evidence>
<dbReference type="Pfam" id="PF12852">
    <property type="entry name" value="Cupin_6"/>
    <property type="match status" value="1"/>
</dbReference>
<evidence type="ECO:0000256" key="2">
    <source>
        <dbReference type="ARBA" id="ARBA00023125"/>
    </source>
</evidence>
<dbReference type="Proteomes" id="UP001589693">
    <property type="component" value="Unassembled WGS sequence"/>
</dbReference>
<dbReference type="RefSeq" id="WP_377856237.1">
    <property type="nucleotide sequence ID" value="NZ_JBHLZU010000019.1"/>
</dbReference>
<proteinExistence type="predicted"/>
<dbReference type="SMART" id="SM00342">
    <property type="entry name" value="HTH_ARAC"/>
    <property type="match status" value="1"/>
</dbReference>
<dbReference type="SUPFAM" id="SSF51215">
    <property type="entry name" value="Regulatory protein AraC"/>
    <property type="match status" value="1"/>
</dbReference>
<dbReference type="SUPFAM" id="SSF46689">
    <property type="entry name" value="Homeodomain-like"/>
    <property type="match status" value="2"/>
</dbReference>
<organism evidence="5 6">
    <name type="scientific">Allokutzneria oryzae</name>
    <dbReference type="NCBI Taxonomy" id="1378989"/>
    <lineage>
        <taxon>Bacteria</taxon>
        <taxon>Bacillati</taxon>
        <taxon>Actinomycetota</taxon>
        <taxon>Actinomycetes</taxon>
        <taxon>Pseudonocardiales</taxon>
        <taxon>Pseudonocardiaceae</taxon>
        <taxon>Allokutzneria</taxon>
    </lineage>
</organism>
<keyword evidence="3" id="KW-0804">Transcription</keyword>
<dbReference type="InterPro" id="IPR037923">
    <property type="entry name" value="HTH-like"/>
</dbReference>
<keyword evidence="6" id="KW-1185">Reference proteome</keyword>
<evidence type="ECO:0000256" key="3">
    <source>
        <dbReference type="ARBA" id="ARBA00023163"/>
    </source>
</evidence>
<dbReference type="PRINTS" id="PR00032">
    <property type="entry name" value="HTHARAC"/>
</dbReference>
<keyword evidence="1" id="KW-0805">Transcription regulation</keyword>
<evidence type="ECO:0000256" key="1">
    <source>
        <dbReference type="ARBA" id="ARBA00023015"/>
    </source>
</evidence>
<dbReference type="InterPro" id="IPR009057">
    <property type="entry name" value="Homeodomain-like_sf"/>
</dbReference>
<accession>A0ABV6A2R8</accession>
<evidence type="ECO:0000313" key="5">
    <source>
        <dbReference type="EMBL" id="MFB9906960.1"/>
    </source>
</evidence>
<dbReference type="PANTHER" id="PTHR46796">
    <property type="entry name" value="HTH-TYPE TRANSCRIPTIONAL ACTIVATOR RHAS-RELATED"/>
    <property type="match status" value="1"/>
</dbReference>
<dbReference type="InterPro" id="IPR018060">
    <property type="entry name" value="HTH_AraC"/>
</dbReference>
<gene>
    <name evidence="5" type="ORF">ACFFQA_23745</name>
</gene>
<dbReference type="InterPro" id="IPR050204">
    <property type="entry name" value="AraC_XylS_family_regulators"/>
</dbReference>
<name>A0ABV6A2R8_9PSEU</name>
<protein>
    <submittedName>
        <fullName evidence="5">AraC family transcriptional regulator</fullName>
    </submittedName>
</protein>
<evidence type="ECO:0000313" key="6">
    <source>
        <dbReference type="Proteomes" id="UP001589693"/>
    </source>
</evidence>
<reference evidence="5 6" key="1">
    <citation type="submission" date="2024-09" db="EMBL/GenBank/DDBJ databases">
        <authorList>
            <person name="Sun Q."/>
            <person name="Mori K."/>
        </authorList>
    </citation>
    <scope>NUCLEOTIDE SEQUENCE [LARGE SCALE GENOMIC DNA]</scope>
    <source>
        <strain evidence="5 6">TBRC 7907</strain>
    </source>
</reference>
<dbReference type="InterPro" id="IPR032783">
    <property type="entry name" value="AraC_lig"/>
</dbReference>